<feature type="region of interest" description="Disordered" evidence="1">
    <location>
        <begin position="79"/>
        <end position="100"/>
    </location>
</feature>
<protein>
    <recommendedName>
        <fullName evidence="2">L-type lectin-like domain-containing protein</fullName>
    </recommendedName>
</protein>
<dbReference type="InterPro" id="IPR005052">
    <property type="entry name" value="Lectin_leg"/>
</dbReference>
<keyword evidence="4" id="KW-1185">Reference proteome</keyword>
<name>A0AAN8XK02_HALRR</name>
<organism evidence="3 4">
    <name type="scientific">Halocaridina rubra</name>
    <name type="common">Hawaiian red shrimp</name>
    <dbReference type="NCBI Taxonomy" id="373956"/>
    <lineage>
        <taxon>Eukaryota</taxon>
        <taxon>Metazoa</taxon>
        <taxon>Ecdysozoa</taxon>
        <taxon>Arthropoda</taxon>
        <taxon>Crustacea</taxon>
        <taxon>Multicrustacea</taxon>
        <taxon>Malacostraca</taxon>
        <taxon>Eumalacostraca</taxon>
        <taxon>Eucarida</taxon>
        <taxon>Decapoda</taxon>
        <taxon>Pleocyemata</taxon>
        <taxon>Caridea</taxon>
        <taxon>Atyoidea</taxon>
        <taxon>Atyidae</taxon>
        <taxon>Halocaridina</taxon>
    </lineage>
</organism>
<dbReference type="InterPro" id="IPR013320">
    <property type="entry name" value="ConA-like_dom_sf"/>
</dbReference>
<evidence type="ECO:0000313" key="3">
    <source>
        <dbReference type="EMBL" id="KAK7084206.1"/>
    </source>
</evidence>
<evidence type="ECO:0000259" key="2">
    <source>
        <dbReference type="Pfam" id="PF03388"/>
    </source>
</evidence>
<feature type="non-terminal residue" evidence="3">
    <location>
        <position position="1"/>
    </location>
</feature>
<feature type="compositionally biased region" description="Polar residues" evidence="1">
    <location>
        <begin position="83"/>
        <end position="100"/>
    </location>
</feature>
<proteinExistence type="predicted"/>
<feature type="compositionally biased region" description="Basic residues" evidence="1">
    <location>
        <begin position="169"/>
        <end position="191"/>
    </location>
</feature>
<sequence>DGVSQQLGGCLRDFRNKPFPVRARIEYYKNVLTVKTQLLEYDYSEMEEVNEWSTATTRVPPPSEFYSTTPPPTFGTTAFPAQDFSSTTQSPDFYETTTMSNSDYTTSTTLPPYTELPTTSSYGLYTVESHDGSSALVEPVHRDYEDEMTTGWGWFGTTEQPVIDPTTSKPKKERRRKKQRRRRGRGKKKSKSIPLVWKHEQSDGVTCDVNLYFRFYFNGLIILDFV</sequence>
<dbReference type="Gene3D" id="2.60.120.200">
    <property type="match status" value="1"/>
</dbReference>
<evidence type="ECO:0000256" key="1">
    <source>
        <dbReference type="SAM" id="MobiDB-lite"/>
    </source>
</evidence>
<dbReference type="SUPFAM" id="SSF49899">
    <property type="entry name" value="Concanavalin A-like lectins/glucanases"/>
    <property type="match status" value="1"/>
</dbReference>
<feature type="domain" description="L-type lectin-like" evidence="2">
    <location>
        <begin position="1"/>
        <end position="39"/>
    </location>
</feature>
<dbReference type="Pfam" id="PF03388">
    <property type="entry name" value="Lectin_leg-like"/>
    <property type="match status" value="1"/>
</dbReference>
<dbReference type="Proteomes" id="UP001381693">
    <property type="component" value="Unassembled WGS sequence"/>
</dbReference>
<accession>A0AAN8XK02</accession>
<feature type="region of interest" description="Disordered" evidence="1">
    <location>
        <begin position="152"/>
        <end position="193"/>
    </location>
</feature>
<evidence type="ECO:0000313" key="4">
    <source>
        <dbReference type="Proteomes" id="UP001381693"/>
    </source>
</evidence>
<dbReference type="AlphaFoldDB" id="A0AAN8XK02"/>
<comment type="caution">
    <text evidence="3">The sequence shown here is derived from an EMBL/GenBank/DDBJ whole genome shotgun (WGS) entry which is preliminary data.</text>
</comment>
<reference evidence="3 4" key="1">
    <citation type="submission" date="2023-11" db="EMBL/GenBank/DDBJ databases">
        <title>Halocaridina rubra genome assembly.</title>
        <authorList>
            <person name="Smith C."/>
        </authorList>
    </citation>
    <scope>NUCLEOTIDE SEQUENCE [LARGE SCALE GENOMIC DNA]</scope>
    <source>
        <strain evidence="3">EP-1</strain>
        <tissue evidence="3">Whole</tissue>
    </source>
</reference>
<gene>
    <name evidence="3" type="ORF">SK128_027013</name>
</gene>
<feature type="compositionally biased region" description="Polar residues" evidence="1">
    <location>
        <begin position="157"/>
        <end position="168"/>
    </location>
</feature>
<dbReference type="GO" id="GO:0016020">
    <property type="term" value="C:membrane"/>
    <property type="evidence" value="ECO:0007669"/>
    <property type="project" value="InterPro"/>
</dbReference>
<dbReference type="EMBL" id="JAXCGZ010002211">
    <property type="protein sequence ID" value="KAK7084206.1"/>
    <property type="molecule type" value="Genomic_DNA"/>
</dbReference>